<dbReference type="Pfam" id="PF00433">
    <property type="entry name" value="Pkinase_C"/>
    <property type="match status" value="1"/>
</dbReference>
<comment type="catalytic activity">
    <reaction evidence="10">
        <text>L-seryl-[protein] + ATP = O-phospho-L-seryl-[protein] + ADP + H(+)</text>
        <dbReference type="Rhea" id="RHEA:17989"/>
        <dbReference type="Rhea" id="RHEA-COMP:9863"/>
        <dbReference type="Rhea" id="RHEA-COMP:11604"/>
        <dbReference type="ChEBI" id="CHEBI:15378"/>
        <dbReference type="ChEBI" id="CHEBI:29999"/>
        <dbReference type="ChEBI" id="CHEBI:30616"/>
        <dbReference type="ChEBI" id="CHEBI:83421"/>
        <dbReference type="ChEBI" id="CHEBI:456216"/>
        <dbReference type="EC" id="2.7.11.1"/>
    </reaction>
</comment>
<evidence type="ECO:0000256" key="6">
    <source>
        <dbReference type="ARBA" id="ARBA00022741"/>
    </source>
</evidence>
<feature type="domain" description="AGC-kinase C-terminal" evidence="14">
    <location>
        <begin position="305"/>
        <end position="369"/>
    </location>
</feature>
<dbReference type="SMART" id="SM00133">
    <property type="entry name" value="S_TK_X"/>
    <property type="match status" value="1"/>
</dbReference>
<evidence type="ECO:0000256" key="2">
    <source>
        <dbReference type="ARBA" id="ARBA00012513"/>
    </source>
</evidence>
<dbReference type="PROSITE" id="PS00107">
    <property type="entry name" value="PROTEIN_KINASE_ATP"/>
    <property type="match status" value="1"/>
</dbReference>
<evidence type="ECO:0000256" key="1">
    <source>
        <dbReference type="ARBA" id="ARBA00009903"/>
    </source>
</evidence>
<keyword evidence="4" id="KW-0597">Phosphoprotein</keyword>
<proteinExistence type="inferred from homology"/>
<comment type="similarity">
    <text evidence="1">Belongs to the protein kinase superfamily. AGC Ser/Thr protein kinase family.</text>
</comment>
<protein>
    <recommendedName>
        <fullName evidence="2">non-specific serine/threonine protein kinase</fullName>
        <ecNumber evidence="2">2.7.11.1</ecNumber>
    </recommendedName>
</protein>
<dbReference type="InterPro" id="IPR017441">
    <property type="entry name" value="Protein_kinase_ATP_BS"/>
</dbReference>
<evidence type="ECO:0000259" key="14">
    <source>
        <dbReference type="PROSITE" id="PS51285"/>
    </source>
</evidence>
<dbReference type="Gene3D" id="1.10.510.10">
    <property type="entry name" value="Transferase(Phosphotransferase) domain 1"/>
    <property type="match status" value="1"/>
</dbReference>
<dbReference type="InterPro" id="IPR000719">
    <property type="entry name" value="Prot_kinase_dom"/>
</dbReference>
<dbReference type="GeneID" id="7847032"/>
<dbReference type="InterPro" id="IPR008271">
    <property type="entry name" value="Ser/Thr_kinase_AS"/>
</dbReference>
<dbReference type="InterPro" id="IPR000961">
    <property type="entry name" value="AGC-kinase_C"/>
</dbReference>
<dbReference type="eggNOG" id="KOG0598">
    <property type="taxonomic scope" value="Eukaryota"/>
</dbReference>
<evidence type="ECO:0000256" key="8">
    <source>
        <dbReference type="ARBA" id="ARBA00022840"/>
    </source>
</evidence>
<dbReference type="RefSeq" id="XP_001028087.1">
    <property type="nucleotide sequence ID" value="XM_001028087.3"/>
</dbReference>
<dbReference type="InterPro" id="IPR017892">
    <property type="entry name" value="Pkinase_C"/>
</dbReference>
<keyword evidence="5" id="KW-0808">Transferase</keyword>
<evidence type="ECO:0000256" key="10">
    <source>
        <dbReference type="ARBA" id="ARBA00048679"/>
    </source>
</evidence>
<dbReference type="OrthoDB" id="63267at2759"/>
<gene>
    <name evidence="15" type="ORF">TTHERM_00526760</name>
</gene>
<dbReference type="Proteomes" id="UP000009168">
    <property type="component" value="Unassembled WGS sequence"/>
</dbReference>
<evidence type="ECO:0000256" key="5">
    <source>
        <dbReference type="ARBA" id="ARBA00022679"/>
    </source>
</evidence>
<dbReference type="AlphaFoldDB" id="I7M4Q4"/>
<evidence type="ECO:0000256" key="7">
    <source>
        <dbReference type="ARBA" id="ARBA00022777"/>
    </source>
</evidence>
<dbReference type="GO" id="GO:0004674">
    <property type="term" value="F:protein serine/threonine kinase activity"/>
    <property type="evidence" value="ECO:0007669"/>
    <property type="project" value="UniProtKB-KW"/>
</dbReference>
<keyword evidence="16" id="KW-1185">Reference proteome</keyword>
<dbReference type="GO" id="GO:0005524">
    <property type="term" value="F:ATP binding"/>
    <property type="evidence" value="ECO:0007669"/>
    <property type="project" value="UniProtKB-UniRule"/>
</dbReference>
<dbReference type="InterPro" id="IPR045270">
    <property type="entry name" value="STKc_AGC"/>
</dbReference>
<dbReference type="HOGENOM" id="CLU_000288_63_5_1"/>
<reference evidence="16" key="1">
    <citation type="journal article" date="2006" name="PLoS Biol.">
        <title>Macronuclear genome sequence of the ciliate Tetrahymena thermophila, a model eukaryote.</title>
        <authorList>
            <person name="Eisen J.A."/>
            <person name="Coyne R.S."/>
            <person name="Wu M."/>
            <person name="Wu D."/>
            <person name="Thiagarajan M."/>
            <person name="Wortman J.R."/>
            <person name="Badger J.H."/>
            <person name="Ren Q."/>
            <person name="Amedeo P."/>
            <person name="Jones K.M."/>
            <person name="Tallon L.J."/>
            <person name="Delcher A.L."/>
            <person name="Salzberg S.L."/>
            <person name="Silva J.C."/>
            <person name="Haas B.J."/>
            <person name="Majoros W.H."/>
            <person name="Farzad M."/>
            <person name="Carlton J.M."/>
            <person name="Smith R.K. Jr."/>
            <person name="Garg J."/>
            <person name="Pearlman R.E."/>
            <person name="Karrer K.M."/>
            <person name="Sun L."/>
            <person name="Manning G."/>
            <person name="Elde N.C."/>
            <person name="Turkewitz A.P."/>
            <person name="Asai D.J."/>
            <person name="Wilkes D.E."/>
            <person name="Wang Y."/>
            <person name="Cai H."/>
            <person name="Collins K."/>
            <person name="Stewart B.A."/>
            <person name="Lee S.R."/>
            <person name="Wilamowska K."/>
            <person name="Weinberg Z."/>
            <person name="Ruzzo W.L."/>
            <person name="Wloga D."/>
            <person name="Gaertig J."/>
            <person name="Frankel J."/>
            <person name="Tsao C.-C."/>
            <person name="Gorovsky M.A."/>
            <person name="Keeling P.J."/>
            <person name="Waller R.F."/>
            <person name="Patron N.J."/>
            <person name="Cherry J.M."/>
            <person name="Stover N.A."/>
            <person name="Krieger C.J."/>
            <person name="del Toro C."/>
            <person name="Ryder H.F."/>
            <person name="Williamson S.C."/>
            <person name="Barbeau R.A."/>
            <person name="Hamilton E.P."/>
            <person name="Orias E."/>
        </authorList>
    </citation>
    <scope>NUCLEOTIDE SEQUENCE [LARGE SCALE GENOMIC DNA]</scope>
    <source>
        <strain evidence="16">SB210</strain>
    </source>
</reference>
<dbReference type="GO" id="GO:0106310">
    <property type="term" value="F:protein serine kinase activity"/>
    <property type="evidence" value="ECO:0007669"/>
    <property type="project" value="RHEA"/>
</dbReference>
<dbReference type="PROSITE" id="PS00108">
    <property type="entry name" value="PROTEIN_KINASE_ST"/>
    <property type="match status" value="1"/>
</dbReference>
<dbReference type="InterPro" id="IPR011009">
    <property type="entry name" value="Kinase-like_dom_sf"/>
</dbReference>
<dbReference type="FunFam" id="3.30.200.20:FF:000524">
    <property type="entry name" value="Non-specific serine/threonine protein kinase"/>
    <property type="match status" value="1"/>
</dbReference>
<dbReference type="CDD" id="cd05123">
    <property type="entry name" value="STKc_AGC"/>
    <property type="match status" value="1"/>
</dbReference>
<feature type="domain" description="Protein kinase" evidence="13">
    <location>
        <begin position="47"/>
        <end position="304"/>
    </location>
</feature>
<evidence type="ECO:0000259" key="13">
    <source>
        <dbReference type="PROSITE" id="PS50011"/>
    </source>
</evidence>
<dbReference type="OMA" id="MDMEIYL"/>
<evidence type="ECO:0000256" key="12">
    <source>
        <dbReference type="RuleBase" id="RU000304"/>
    </source>
</evidence>
<evidence type="ECO:0000313" key="16">
    <source>
        <dbReference type="Proteomes" id="UP000009168"/>
    </source>
</evidence>
<keyword evidence="7 15" id="KW-0418">Kinase</keyword>
<dbReference type="PROSITE" id="PS50011">
    <property type="entry name" value="PROTEIN_KINASE_DOM"/>
    <property type="match status" value="1"/>
</dbReference>
<keyword evidence="8 11" id="KW-0067">ATP-binding</keyword>
<dbReference type="SUPFAM" id="SSF56112">
    <property type="entry name" value="Protein kinase-like (PK-like)"/>
    <property type="match status" value="1"/>
</dbReference>
<dbReference type="Gene3D" id="3.30.200.20">
    <property type="entry name" value="Phosphorylase Kinase, domain 1"/>
    <property type="match status" value="1"/>
</dbReference>
<dbReference type="PROSITE" id="PS51285">
    <property type="entry name" value="AGC_KINASE_CTER"/>
    <property type="match status" value="1"/>
</dbReference>
<evidence type="ECO:0000256" key="9">
    <source>
        <dbReference type="ARBA" id="ARBA00047899"/>
    </source>
</evidence>
<dbReference type="Pfam" id="PF00069">
    <property type="entry name" value="Pkinase"/>
    <property type="match status" value="1"/>
</dbReference>
<organism evidence="15 16">
    <name type="scientific">Tetrahymena thermophila (strain SB210)</name>
    <dbReference type="NCBI Taxonomy" id="312017"/>
    <lineage>
        <taxon>Eukaryota</taxon>
        <taxon>Sar</taxon>
        <taxon>Alveolata</taxon>
        <taxon>Ciliophora</taxon>
        <taxon>Intramacronucleata</taxon>
        <taxon>Oligohymenophorea</taxon>
        <taxon>Hymenostomatida</taxon>
        <taxon>Tetrahymenina</taxon>
        <taxon>Tetrahymenidae</taxon>
        <taxon>Tetrahymena</taxon>
    </lineage>
</organism>
<comment type="catalytic activity">
    <reaction evidence="9">
        <text>L-threonyl-[protein] + ATP = O-phospho-L-threonyl-[protein] + ADP + H(+)</text>
        <dbReference type="Rhea" id="RHEA:46608"/>
        <dbReference type="Rhea" id="RHEA-COMP:11060"/>
        <dbReference type="Rhea" id="RHEA-COMP:11605"/>
        <dbReference type="ChEBI" id="CHEBI:15378"/>
        <dbReference type="ChEBI" id="CHEBI:30013"/>
        <dbReference type="ChEBI" id="CHEBI:30616"/>
        <dbReference type="ChEBI" id="CHEBI:61977"/>
        <dbReference type="ChEBI" id="CHEBI:456216"/>
        <dbReference type="EC" id="2.7.11.1"/>
    </reaction>
</comment>
<dbReference type="InParanoid" id="I7M4Q4"/>
<dbReference type="SMART" id="SM00220">
    <property type="entry name" value="S_TKc"/>
    <property type="match status" value="1"/>
</dbReference>
<keyword evidence="6 11" id="KW-0547">Nucleotide-binding</keyword>
<evidence type="ECO:0000256" key="11">
    <source>
        <dbReference type="PROSITE-ProRule" id="PRU10141"/>
    </source>
</evidence>
<feature type="binding site" evidence="11">
    <location>
        <position position="76"/>
    </location>
    <ligand>
        <name>ATP</name>
        <dbReference type="ChEBI" id="CHEBI:30616"/>
    </ligand>
</feature>
<dbReference type="FunFam" id="1.10.510.10:FF:000008">
    <property type="entry name" value="Non-specific serine/threonine protein kinase"/>
    <property type="match status" value="1"/>
</dbReference>
<dbReference type="EC" id="2.7.11.1" evidence="2"/>
<keyword evidence="3 12" id="KW-0723">Serine/threonine-protein kinase</keyword>
<dbReference type="EMBL" id="GG662209">
    <property type="protein sequence ID" value="EAS07845.1"/>
    <property type="molecule type" value="Genomic_DNA"/>
</dbReference>
<evidence type="ECO:0000256" key="4">
    <source>
        <dbReference type="ARBA" id="ARBA00022553"/>
    </source>
</evidence>
<sequence length="369" mass="43458">MMNHQQQYEQYHYDERDMYLEDNTPEIVKQMIQNPPKYNQKISIEDFNLVKVIGKGSYAKVVLVKKKEDGKVYAIKILKKSYIEQKKQVEHIKTERNILVDADHPFIIKLHYSFQNERKLFFVLDYCQGGELFNLLCRKRRFSEQDTKFYCTQIVLALEYLHQKDIIYRDLKPENVLIDRQGYLKITDFGLSKRNIKDQKNQSICGTPEYLAPEVLAKVGHGKPVDWWTLGCLMYEFLTGFPPFYTEDRKSLFELIKNNPYPELPKEIVISQQCKDIITKLLEKDPNQRLGHLGAQEVKQHPFFMDVNWQAIIRKEVKAPFIPKVKNEEDTSNIDPEFTQMDISSLQNGGTLTEPSNINYHGFSYQKPL</sequence>
<accession>I7M4Q4</accession>
<dbReference type="STRING" id="312017.I7M4Q4"/>
<name>I7M4Q4_TETTS</name>
<dbReference type="PANTHER" id="PTHR24351">
    <property type="entry name" value="RIBOSOMAL PROTEIN S6 KINASE"/>
    <property type="match status" value="1"/>
</dbReference>
<evidence type="ECO:0000313" key="15">
    <source>
        <dbReference type="EMBL" id="EAS07845.1"/>
    </source>
</evidence>
<evidence type="ECO:0000256" key="3">
    <source>
        <dbReference type="ARBA" id="ARBA00022527"/>
    </source>
</evidence>
<dbReference type="KEGG" id="tet:TTHERM_00526760"/>